<reference evidence="1 2" key="2">
    <citation type="submission" date="2018-11" db="EMBL/GenBank/DDBJ databases">
        <authorList>
            <consortium name="Pathogen Informatics"/>
        </authorList>
    </citation>
    <scope>NUCLEOTIDE SEQUENCE [LARGE SCALE GENOMIC DNA]</scope>
    <source>
        <strain evidence="1 2">NST_G2</strain>
    </source>
</reference>
<dbReference type="AlphaFoldDB" id="A0A183SN42"/>
<sequence>MIEKNTSTAFPGNVEQRDAYGVFTELSVPLELVENDEGRLLLSTRNIHFTSLLRSISGARRAYRLRPGSRWFPVHSHWKVVARSGWNLVAKAEIDIVVRFQLK</sequence>
<name>A0A183SN42_SCHSO</name>
<evidence type="ECO:0000313" key="2">
    <source>
        <dbReference type="Proteomes" id="UP000275846"/>
    </source>
</evidence>
<keyword evidence="2" id="KW-1185">Reference proteome</keyword>
<reference evidence="3" key="1">
    <citation type="submission" date="2016-06" db="UniProtKB">
        <authorList>
            <consortium name="WormBaseParasite"/>
        </authorList>
    </citation>
    <scope>IDENTIFICATION</scope>
</reference>
<gene>
    <name evidence="1" type="ORF">SSLN_LOCUS5640</name>
</gene>
<evidence type="ECO:0000313" key="3">
    <source>
        <dbReference type="WBParaSite" id="SSLN_0000582101-mRNA-1"/>
    </source>
</evidence>
<organism evidence="3">
    <name type="scientific">Schistocephalus solidus</name>
    <name type="common">Tapeworm</name>
    <dbReference type="NCBI Taxonomy" id="70667"/>
    <lineage>
        <taxon>Eukaryota</taxon>
        <taxon>Metazoa</taxon>
        <taxon>Spiralia</taxon>
        <taxon>Lophotrochozoa</taxon>
        <taxon>Platyhelminthes</taxon>
        <taxon>Cestoda</taxon>
        <taxon>Eucestoda</taxon>
        <taxon>Diphyllobothriidea</taxon>
        <taxon>Diphyllobothriidae</taxon>
        <taxon>Schistocephalus</taxon>
    </lineage>
</organism>
<protein>
    <submittedName>
        <fullName evidence="3">GRAM domain-containing protein</fullName>
    </submittedName>
</protein>
<dbReference type="Proteomes" id="UP000275846">
    <property type="component" value="Unassembled WGS sequence"/>
</dbReference>
<accession>A0A183SN42</accession>
<dbReference type="EMBL" id="UYSU01033334">
    <property type="protein sequence ID" value="VDL92025.1"/>
    <property type="molecule type" value="Genomic_DNA"/>
</dbReference>
<proteinExistence type="predicted"/>
<evidence type="ECO:0000313" key="1">
    <source>
        <dbReference type="EMBL" id="VDL92025.1"/>
    </source>
</evidence>
<dbReference type="WBParaSite" id="SSLN_0000582101-mRNA-1">
    <property type="protein sequence ID" value="SSLN_0000582101-mRNA-1"/>
    <property type="gene ID" value="SSLN_0000582101"/>
</dbReference>